<feature type="domain" description="Integrase core" evidence="1">
    <location>
        <begin position="74"/>
        <end position="233"/>
    </location>
</feature>
<evidence type="ECO:0000313" key="2">
    <source>
        <dbReference type="EnsemblMetazoa" id="G21220.1:cds"/>
    </source>
</evidence>
<dbReference type="Gene3D" id="3.30.420.10">
    <property type="entry name" value="Ribonuclease H-like superfamily/Ribonuclease H"/>
    <property type="match status" value="1"/>
</dbReference>
<dbReference type="EnsemblMetazoa" id="G21220.1">
    <property type="protein sequence ID" value="G21220.1:cds"/>
    <property type="gene ID" value="G21220"/>
</dbReference>
<dbReference type="PANTHER" id="PTHR46791:SF4">
    <property type="match status" value="1"/>
</dbReference>
<evidence type="ECO:0000313" key="3">
    <source>
        <dbReference type="Proteomes" id="UP000005408"/>
    </source>
</evidence>
<dbReference type="InterPro" id="IPR058913">
    <property type="entry name" value="Integrase_dom_put"/>
</dbReference>
<protein>
    <recommendedName>
        <fullName evidence="1">Integrase core domain-containing protein</fullName>
    </recommendedName>
</protein>
<dbReference type="GO" id="GO:0003676">
    <property type="term" value="F:nucleic acid binding"/>
    <property type="evidence" value="ECO:0007669"/>
    <property type="project" value="InterPro"/>
</dbReference>
<dbReference type="InterPro" id="IPR036397">
    <property type="entry name" value="RNaseH_sf"/>
</dbReference>
<dbReference type="PANTHER" id="PTHR46791">
    <property type="entry name" value="EXPRESSED PROTEIN"/>
    <property type="match status" value="1"/>
</dbReference>
<dbReference type="SUPFAM" id="SSF53098">
    <property type="entry name" value="Ribonuclease H-like"/>
    <property type="match status" value="1"/>
</dbReference>
<dbReference type="Pfam" id="PF24764">
    <property type="entry name" value="rva_4"/>
    <property type="match status" value="1"/>
</dbReference>
<organism evidence="2 3">
    <name type="scientific">Magallana gigas</name>
    <name type="common">Pacific oyster</name>
    <name type="synonym">Crassostrea gigas</name>
    <dbReference type="NCBI Taxonomy" id="29159"/>
    <lineage>
        <taxon>Eukaryota</taxon>
        <taxon>Metazoa</taxon>
        <taxon>Spiralia</taxon>
        <taxon>Lophotrochozoa</taxon>
        <taxon>Mollusca</taxon>
        <taxon>Bivalvia</taxon>
        <taxon>Autobranchia</taxon>
        <taxon>Pteriomorphia</taxon>
        <taxon>Ostreida</taxon>
        <taxon>Ostreoidea</taxon>
        <taxon>Ostreidae</taxon>
        <taxon>Magallana</taxon>
    </lineage>
</organism>
<proteinExistence type="predicted"/>
<dbReference type="AlphaFoldDB" id="A0A8W8JVT1"/>
<keyword evidence="3" id="KW-1185">Reference proteome</keyword>
<dbReference type="Proteomes" id="UP000005408">
    <property type="component" value="Unassembled WGS sequence"/>
</dbReference>
<reference evidence="2" key="1">
    <citation type="submission" date="2022-08" db="UniProtKB">
        <authorList>
            <consortium name="EnsemblMetazoa"/>
        </authorList>
    </citation>
    <scope>IDENTIFICATION</scope>
    <source>
        <strain evidence="2">05x7-T-G4-1.051#20</strain>
    </source>
</reference>
<name>A0A8W8JVT1_MAGGI</name>
<evidence type="ECO:0000259" key="1">
    <source>
        <dbReference type="Pfam" id="PF24764"/>
    </source>
</evidence>
<accession>A0A8W8JVT1</accession>
<dbReference type="InterPro" id="IPR012337">
    <property type="entry name" value="RNaseH-like_sf"/>
</dbReference>
<sequence length="312" mass="35667">MADTAMAKILRKLHLETVQSKFEKEKITPDIVGKLCMAEFQMLGISNSSDMMMLRTECVKYGCGKLAKVHVSLQSAGGIDGFSRLIVFLNSSDNNKADTVFQQFLAGVDKYGIPLRVRSDKGLENVGIADYMLARRGSRGMITGKSTHNQRIERLWRDVFEGVLSYFYQLFYYMEDLAILDCLNKEHLLALHVVYMGEINRKLSVWSQAWNSHRLRSVKSSPQNLWMAGQLQNPIGLEEIDTGLHDESINEEDPEVEDNERPIFDPLAPALSHEDIQRLRAEIPHFKHHENFGINDYKNCLSIIQRFNQQGD</sequence>